<comment type="pathway">
    <text evidence="1">Cofactor biosynthesis; thiamine diphosphate biosynthesis.</text>
</comment>
<gene>
    <name evidence="4" type="ORF">FVR03_19365</name>
</gene>
<protein>
    <submittedName>
        <fullName evidence="4">Thiamine phosphate synthase</fullName>
    </submittedName>
</protein>
<dbReference type="CDD" id="cd00564">
    <property type="entry name" value="TMP_TenI"/>
    <property type="match status" value="1"/>
</dbReference>
<dbReference type="EMBL" id="VRTY01000095">
    <property type="protein sequence ID" value="TXK33248.1"/>
    <property type="molecule type" value="Genomic_DNA"/>
</dbReference>
<dbReference type="PANTHER" id="PTHR20857:SF15">
    <property type="entry name" value="THIAMINE-PHOSPHATE SYNTHASE"/>
    <property type="match status" value="1"/>
</dbReference>
<reference evidence="4 5" key="1">
    <citation type="submission" date="2019-08" db="EMBL/GenBank/DDBJ databases">
        <authorList>
            <person name="Shi S."/>
        </authorList>
    </citation>
    <scope>NUCLEOTIDE SEQUENCE [LARGE SCALE GENOMIC DNA]</scope>
    <source>
        <strain evidence="4 5">GY10130</strain>
    </source>
</reference>
<evidence type="ECO:0000313" key="5">
    <source>
        <dbReference type="Proteomes" id="UP000321926"/>
    </source>
</evidence>
<evidence type="ECO:0000256" key="2">
    <source>
        <dbReference type="ARBA" id="ARBA00022977"/>
    </source>
</evidence>
<dbReference type="OrthoDB" id="194683at2"/>
<dbReference type="InterPro" id="IPR013785">
    <property type="entry name" value="Aldolase_TIM"/>
</dbReference>
<comment type="caution">
    <text evidence="4">The sequence shown here is derived from an EMBL/GenBank/DDBJ whole genome shotgun (WGS) entry which is preliminary data.</text>
</comment>
<dbReference type="Pfam" id="PF02581">
    <property type="entry name" value="TMP-TENI"/>
    <property type="match status" value="1"/>
</dbReference>
<dbReference type="Proteomes" id="UP000321926">
    <property type="component" value="Unassembled WGS sequence"/>
</dbReference>
<dbReference type="GO" id="GO:0004789">
    <property type="term" value="F:thiamine-phosphate diphosphorylase activity"/>
    <property type="evidence" value="ECO:0007669"/>
    <property type="project" value="TreeGrafter"/>
</dbReference>
<sequence>MMQHLPHMKLIVITTPVPFAGEIPLVCQLLEMRLETLHVRKPEFSCQEMRDYLNEIPLPYHPRLMLHSHHELAQEYKLKGLHFPGTARAGAANMPKQHLLFSTSFHKLEELQQPQPLFDYAFLSPIFNSISKEGYEAAFTPAAVQEALKKATVPVVALGGIDTDNLAAVRELGFAGAAVLGAIWQAADPVKVFQELLWVVKSSC</sequence>
<dbReference type="Gene3D" id="3.20.20.70">
    <property type="entry name" value="Aldolase class I"/>
    <property type="match status" value="1"/>
</dbReference>
<dbReference type="GO" id="GO:0005737">
    <property type="term" value="C:cytoplasm"/>
    <property type="evidence" value="ECO:0007669"/>
    <property type="project" value="TreeGrafter"/>
</dbReference>
<proteinExistence type="predicted"/>
<evidence type="ECO:0000256" key="1">
    <source>
        <dbReference type="ARBA" id="ARBA00004948"/>
    </source>
</evidence>
<dbReference type="InterPro" id="IPR036206">
    <property type="entry name" value="ThiamineP_synth_sf"/>
</dbReference>
<name>A0A5C8J745_9BACT</name>
<dbReference type="AlphaFoldDB" id="A0A5C8J745"/>
<dbReference type="PANTHER" id="PTHR20857">
    <property type="entry name" value="THIAMINE-PHOSPHATE PYROPHOSPHORYLASE"/>
    <property type="match status" value="1"/>
</dbReference>
<keyword evidence="2" id="KW-0784">Thiamine biosynthesis</keyword>
<keyword evidence="5" id="KW-1185">Reference proteome</keyword>
<evidence type="ECO:0000313" key="4">
    <source>
        <dbReference type="EMBL" id="TXK33248.1"/>
    </source>
</evidence>
<evidence type="ECO:0000259" key="3">
    <source>
        <dbReference type="Pfam" id="PF02581"/>
    </source>
</evidence>
<dbReference type="InterPro" id="IPR022998">
    <property type="entry name" value="ThiamineP_synth_TenI"/>
</dbReference>
<accession>A0A5C8J745</accession>
<organism evidence="4 5">
    <name type="scientific">Pontibacter qinzhouensis</name>
    <dbReference type="NCBI Taxonomy" id="2603253"/>
    <lineage>
        <taxon>Bacteria</taxon>
        <taxon>Pseudomonadati</taxon>
        <taxon>Bacteroidota</taxon>
        <taxon>Cytophagia</taxon>
        <taxon>Cytophagales</taxon>
        <taxon>Hymenobacteraceae</taxon>
        <taxon>Pontibacter</taxon>
    </lineage>
</organism>
<feature type="domain" description="Thiamine phosphate synthase/TenI" evidence="3">
    <location>
        <begin position="23"/>
        <end position="183"/>
    </location>
</feature>
<dbReference type="GO" id="GO:0009228">
    <property type="term" value="P:thiamine biosynthetic process"/>
    <property type="evidence" value="ECO:0007669"/>
    <property type="project" value="UniProtKB-KW"/>
</dbReference>
<dbReference type="SUPFAM" id="SSF51391">
    <property type="entry name" value="Thiamin phosphate synthase"/>
    <property type="match status" value="1"/>
</dbReference>